<accession>A0A4S8LE20</accession>
<feature type="region of interest" description="Disordered" evidence="1">
    <location>
        <begin position="224"/>
        <end position="243"/>
    </location>
</feature>
<feature type="region of interest" description="Disordered" evidence="1">
    <location>
        <begin position="1"/>
        <end position="113"/>
    </location>
</feature>
<evidence type="ECO:0000313" key="3">
    <source>
        <dbReference type="Proteomes" id="UP000297245"/>
    </source>
</evidence>
<sequence>MSEMRQEGTGGGPERDKMGEREVTSIGFCTRPRVFRDLFPQSEAGTRTALQNPQSQSRKSKRKRCREEEEEEEREEENHAPRQGNGTSNPLYALAPDPDCHRNGKNAKKKRKNKKAKYSIEDLLFEETDNTYQPVEVCFNQAENLIMKLTSGSYFGIFNQDCDRWVSSFHDNLMGKPWLDCERVLSESSLAGLAERCERGEGQGEYMKDQGIEGSTSAWKESQFKKGGRQLAGKKSVTIDNQD</sequence>
<proteinExistence type="predicted"/>
<dbReference type="EMBL" id="ML179473">
    <property type="protein sequence ID" value="THU86903.1"/>
    <property type="molecule type" value="Genomic_DNA"/>
</dbReference>
<evidence type="ECO:0000313" key="2">
    <source>
        <dbReference type="EMBL" id="THU86903.1"/>
    </source>
</evidence>
<feature type="compositionally biased region" description="Basic and acidic residues" evidence="1">
    <location>
        <begin position="13"/>
        <end position="23"/>
    </location>
</feature>
<name>A0A4S8LE20_DENBC</name>
<organism evidence="2 3">
    <name type="scientific">Dendrothele bispora (strain CBS 962.96)</name>
    <dbReference type="NCBI Taxonomy" id="1314807"/>
    <lineage>
        <taxon>Eukaryota</taxon>
        <taxon>Fungi</taxon>
        <taxon>Dikarya</taxon>
        <taxon>Basidiomycota</taxon>
        <taxon>Agaricomycotina</taxon>
        <taxon>Agaricomycetes</taxon>
        <taxon>Agaricomycetidae</taxon>
        <taxon>Agaricales</taxon>
        <taxon>Agaricales incertae sedis</taxon>
        <taxon>Dendrothele</taxon>
    </lineage>
</organism>
<protein>
    <submittedName>
        <fullName evidence="2">Uncharacterized protein</fullName>
    </submittedName>
</protein>
<evidence type="ECO:0000256" key="1">
    <source>
        <dbReference type="SAM" id="MobiDB-lite"/>
    </source>
</evidence>
<feature type="compositionally biased region" description="Polar residues" evidence="1">
    <location>
        <begin position="43"/>
        <end position="57"/>
    </location>
</feature>
<dbReference type="AlphaFoldDB" id="A0A4S8LE20"/>
<keyword evidence="3" id="KW-1185">Reference proteome</keyword>
<feature type="compositionally biased region" description="Basic residues" evidence="1">
    <location>
        <begin position="103"/>
        <end position="113"/>
    </location>
</feature>
<gene>
    <name evidence="2" type="ORF">K435DRAFT_804735</name>
</gene>
<dbReference type="Proteomes" id="UP000297245">
    <property type="component" value="Unassembled WGS sequence"/>
</dbReference>
<reference evidence="2 3" key="1">
    <citation type="journal article" date="2019" name="Nat. Ecol. Evol.">
        <title>Megaphylogeny resolves global patterns of mushroom evolution.</title>
        <authorList>
            <person name="Varga T."/>
            <person name="Krizsan K."/>
            <person name="Foldi C."/>
            <person name="Dima B."/>
            <person name="Sanchez-Garcia M."/>
            <person name="Sanchez-Ramirez S."/>
            <person name="Szollosi G.J."/>
            <person name="Szarkandi J.G."/>
            <person name="Papp V."/>
            <person name="Albert L."/>
            <person name="Andreopoulos W."/>
            <person name="Angelini C."/>
            <person name="Antonin V."/>
            <person name="Barry K.W."/>
            <person name="Bougher N.L."/>
            <person name="Buchanan P."/>
            <person name="Buyck B."/>
            <person name="Bense V."/>
            <person name="Catcheside P."/>
            <person name="Chovatia M."/>
            <person name="Cooper J."/>
            <person name="Damon W."/>
            <person name="Desjardin D."/>
            <person name="Finy P."/>
            <person name="Geml J."/>
            <person name="Haridas S."/>
            <person name="Hughes K."/>
            <person name="Justo A."/>
            <person name="Karasinski D."/>
            <person name="Kautmanova I."/>
            <person name="Kiss B."/>
            <person name="Kocsube S."/>
            <person name="Kotiranta H."/>
            <person name="LaButti K.M."/>
            <person name="Lechner B.E."/>
            <person name="Liimatainen K."/>
            <person name="Lipzen A."/>
            <person name="Lukacs Z."/>
            <person name="Mihaltcheva S."/>
            <person name="Morgado L.N."/>
            <person name="Niskanen T."/>
            <person name="Noordeloos M.E."/>
            <person name="Ohm R.A."/>
            <person name="Ortiz-Santana B."/>
            <person name="Ovrebo C."/>
            <person name="Racz N."/>
            <person name="Riley R."/>
            <person name="Savchenko A."/>
            <person name="Shiryaev A."/>
            <person name="Soop K."/>
            <person name="Spirin V."/>
            <person name="Szebenyi C."/>
            <person name="Tomsovsky M."/>
            <person name="Tulloss R.E."/>
            <person name="Uehling J."/>
            <person name="Grigoriev I.V."/>
            <person name="Vagvolgyi C."/>
            <person name="Papp T."/>
            <person name="Martin F.M."/>
            <person name="Miettinen O."/>
            <person name="Hibbett D.S."/>
            <person name="Nagy L.G."/>
        </authorList>
    </citation>
    <scope>NUCLEOTIDE SEQUENCE [LARGE SCALE GENOMIC DNA]</scope>
    <source>
        <strain evidence="2 3">CBS 962.96</strain>
    </source>
</reference>